<sequence>MPTPGHWMEIAEGGSIIDRSVDSDHPCIQASQVDGAIWCNAPSPLPQVPPISLIGRRLTPTSSLATMVFDPSLPIVCICTGQTNPPSTVLLSQMWLKYSSCKNGIELP</sequence>
<proteinExistence type="predicted"/>
<dbReference type="EMBL" id="HBGA01100991">
    <property type="protein sequence ID" value="CAD9026498.1"/>
    <property type="molecule type" value="Transcribed_RNA"/>
</dbReference>
<dbReference type="AlphaFoldDB" id="A0A7S1NKC1"/>
<reference evidence="1" key="1">
    <citation type="submission" date="2021-01" db="EMBL/GenBank/DDBJ databases">
        <authorList>
            <person name="Corre E."/>
            <person name="Pelletier E."/>
            <person name="Niang G."/>
            <person name="Scheremetjew M."/>
            <person name="Finn R."/>
            <person name="Kale V."/>
            <person name="Holt S."/>
            <person name="Cochrane G."/>
            <person name="Meng A."/>
            <person name="Brown T."/>
            <person name="Cohen L."/>
        </authorList>
    </citation>
    <scope>NUCLEOTIDE SEQUENCE</scope>
    <source>
        <strain evidence="1">NIES-381</strain>
    </source>
</reference>
<accession>A0A7S1NKC1</accession>
<protein>
    <submittedName>
        <fullName evidence="1">Uncharacterized protein</fullName>
    </submittedName>
</protein>
<organism evidence="1">
    <name type="scientific">Eutreptiella gymnastica</name>
    <dbReference type="NCBI Taxonomy" id="73025"/>
    <lineage>
        <taxon>Eukaryota</taxon>
        <taxon>Discoba</taxon>
        <taxon>Euglenozoa</taxon>
        <taxon>Euglenida</taxon>
        <taxon>Spirocuta</taxon>
        <taxon>Euglenophyceae</taxon>
        <taxon>Eutreptiales</taxon>
        <taxon>Eutreptiaceae</taxon>
        <taxon>Eutreptiella</taxon>
    </lineage>
</organism>
<evidence type="ECO:0000313" key="1">
    <source>
        <dbReference type="EMBL" id="CAD9026498.1"/>
    </source>
</evidence>
<gene>
    <name evidence="1" type="ORF">EGYM00392_LOCUS37628</name>
</gene>
<name>A0A7S1NKC1_9EUGL</name>